<feature type="chain" id="PRO_5004245268" description="SfiI-subtelomeric related protein family member" evidence="3">
    <location>
        <begin position="23"/>
        <end position="353"/>
    </location>
</feature>
<dbReference type="EMBL" id="CR940348">
    <property type="protein sequence ID" value="CAI74775.1"/>
    <property type="molecule type" value="Genomic_DNA"/>
</dbReference>
<dbReference type="AlphaFoldDB" id="Q4UDR4"/>
<keyword evidence="3" id="KW-0732">Signal</keyword>
<dbReference type="Pfam" id="PF04385">
    <property type="entry name" value="FAINT"/>
    <property type="match status" value="2"/>
</dbReference>
<feature type="compositionally biased region" description="Basic and acidic residues" evidence="2">
    <location>
        <begin position="225"/>
        <end position="244"/>
    </location>
</feature>
<feature type="signal peptide" evidence="3">
    <location>
        <begin position="1"/>
        <end position="22"/>
    </location>
</feature>
<keyword evidence="1" id="KW-0175">Coiled coil</keyword>
<dbReference type="Proteomes" id="UP000001950">
    <property type="component" value="Chromosome 2"/>
</dbReference>
<proteinExistence type="predicted"/>
<protein>
    <recommendedName>
        <fullName evidence="6">SfiI-subtelomeric related protein family member</fullName>
    </recommendedName>
</protein>
<feature type="coiled-coil region" evidence="1">
    <location>
        <begin position="253"/>
        <end position="281"/>
    </location>
</feature>
<feature type="region of interest" description="Disordered" evidence="2">
    <location>
        <begin position="219"/>
        <end position="244"/>
    </location>
</feature>
<dbReference type="VEuPathDB" id="PiroplasmaDB:TA11915"/>
<evidence type="ECO:0008006" key="6">
    <source>
        <dbReference type="Google" id="ProtNLM"/>
    </source>
</evidence>
<dbReference type="KEGG" id="tan:TA11915"/>
<dbReference type="RefSeq" id="XP_952507.1">
    <property type="nucleotide sequence ID" value="XM_947414.1"/>
</dbReference>
<evidence type="ECO:0000256" key="2">
    <source>
        <dbReference type="SAM" id="MobiDB-lite"/>
    </source>
</evidence>
<dbReference type="OMA" id="SRNKYKT"/>
<evidence type="ECO:0000256" key="1">
    <source>
        <dbReference type="SAM" id="Coils"/>
    </source>
</evidence>
<evidence type="ECO:0000313" key="4">
    <source>
        <dbReference type="EMBL" id="CAI74775.1"/>
    </source>
</evidence>
<organism evidence="4 5">
    <name type="scientific">Theileria annulata</name>
    <dbReference type="NCBI Taxonomy" id="5874"/>
    <lineage>
        <taxon>Eukaryota</taxon>
        <taxon>Sar</taxon>
        <taxon>Alveolata</taxon>
        <taxon>Apicomplexa</taxon>
        <taxon>Aconoidasida</taxon>
        <taxon>Piroplasmida</taxon>
        <taxon>Theileriidae</taxon>
        <taxon>Theileria</taxon>
    </lineage>
</organism>
<gene>
    <name evidence="4" type="ORF">TA11915</name>
</gene>
<accession>Q4UDR4</accession>
<name>Q4UDR4_THEAN</name>
<reference evidence="4 5" key="1">
    <citation type="journal article" date="2005" name="Science">
        <title>Genome of the host-cell transforming parasite Theileria annulata compared with T. parva.</title>
        <authorList>
            <person name="Pain A."/>
            <person name="Renauld H."/>
            <person name="Berriman M."/>
            <person name="Murphy L."/>
            <person name="Yeats C.A."/>
            <person name="Weir W."/>
            <person name="Kerhornou A."/>
            <person name="Aslett M."/>
            <person name="Bishop R."/>
            <person name="Bouchier C."/>
            <person name="Cochet M."/>
            <person name="Coulson R.M.R."/>
            <person name="Cronin A."/>
            <person name="de Villiers E.P."/>
            <person name="Fraser A."/>
            <person name="Fosker N."/>
            <person name="Gardner M."/>
            <person name="Goble A."/>
            <person name="Griffiths-Jones S."/>
            <person name="Harris D.E."/>
            <person name="Katzer F."/>
            <person name="Larke N."/>
            <person name="Lord A."/>
            <person name="Maser P."/>
            <person name="McKellar S."/>
            <person name="Mooney P."/>
            <person name="Morton F."/>
            <person name="Nene V."/>
            <person name="O'Neil S."/>
            <person name="Price C."/>
            <person name="Quail M.A."/>
            <person name="Rabbinowitsch E."/>
            <person name="Rawlings N.D."/>
            <person name="Rutter S."/>
            <person name="Saunders D."/>
            <person name="Seeger K."/>
            <person name="Shah T."/>
            <person name="Squares R."/>
            <person name="Squares S."/>
            <person name="Tivey A."/>
            <person name="Walker A.R."/>
            <person name="Woodward J."/>
            <person name="Dobbelaere D.A.E."/>
            <person name="Langsley G."/>
            <person name="Rajandream M.A."/>
            <person name="McKeever D."/>
            <person name="Shiels B."/>
            <person name="Tait A."/>
            <person name="Barrell B.G."/>
            <person name="Hall N."/>
        </authorList>
    </citation>
    <scope>NUCLEOTIDE SEQUENCE [LARGE SCALE GENOMIC DNA]</scope>
    <source>
        <strain evidence="5">Ankara</strain>
    </source>
</reference>
<evidence type="ECO:0000313" key="5">
    <source>
        <dbReference type="Proteomes" id="UP000001950"/>
    </source>
</evidence>
<sequence>MSRIYMNLIFIILICFKKLVLSDDDTIDLLDLHNDPGIINTSEKKGPLETIKSIPVSRNKYKTVREADKIIYECSGDNEGIDYVTVQKYYGKIKLINITISTEDYYETENKFFFKFIHNWYLIDQDIYEMIFDGFLTERNMDIYNFQDDGTFIIEEHNLHGLKGTVFLPKEEFQLVGVLHNGKPIWMSKDQSFKCTSLIVHGELQSTILVNANVKYETDEDGDTVSEKEESGHHELKDGKEAEQKEPCLPGLLEKLEIMKNEKLEELKEKLKEELKSLSPDEDPEIMYIPTLLRSIFEDHHSEQECQETASAEPTQSLLCQQVFYEKINEKWTKVSKSEFYTKLNELDEEMLK</sequence>
<dbReference type="OrthoDB" id="361998at2759"/>
<keyword evidence="5" id="KW-1185">Reference proteome</keyword>
<dbReference type="InParanoid" id="Q4UDR4"/>
<dbReference type="InterPro" id="IPR007480">
    <property type="entry name" value="DUF529"/>
</dbReference>
<evidence type="ECO:0000256" key="3">
    <source>
        <dbReference type="SAM" id="SignalP"/>
    </source>
</evidence>
<dbReference type="GeneID" id="3862411"/>
<dbReference type="eggNOG" id="ENOG502TN2M">
    <property type="taxonomic scope" value="Eukaryota"/>
</dbReference>